<keyword evidence="1" id="KW-0732">Signal</keyword>
<comment type="caution">
    <text evidence="2">The sequence shown here is derived from an EMBL/GenBank/DDBJ whole genome shotgun (WGS) entry which is preliminary data.</text>
</comment>
<proteinExistence type="predicted"/>
<reference evidence="2 3" key="1">
    <citation type="journal article" date="2021" name="Elife">
        <title>Chloroplast acquisition without the gene transfer in kleptoplastic sea slugs, Plakobranchus ocellatus.</title>
        <authorList>
            <person name="Maeda T."/>
            <person name="Takahashi S."/>
            <person name="Yoshida T."/>
            <person name="Shimamura S."/>
            <person name="Takaki Y."/>
            <person name="Nagai Y."/>
            <person name="Toyoda A."/>
            <person name="Suzuki Y."/>
            <person name="Arimoto A."/>
            <person name="Ishii H."/>
            <person name="Satoh N."/>
            <person name="Nishiyama T."/>
            <person name="Hasebe M."/>
            <person name="Maruyama T."/>
            <person name="Minagawa J."/>
            <person name="Obokata J."/>
            <person name="Shigenobu S."/>
        </authorList>
    </citation>
    <scope>NUCLEOTIDE SEQUENCE [LARGE SCALE GENOMIC DNA]</scope>
</reference>
<organism evidence="2 3">
    <name type="scientific">Elysia marginata</name>
    <dbReference type="NCBI Taxonomy" id="1093978"/>
    <lineage>
        <taxon>Eukaryota</taxon>
        <taxon>Metazoa</taxon>
        <taxon>Spiralia</taxon>
        <taxon>Lophotrochozoa</taxon>
        <taxon>Mollusca</taxon>
        <taxon>Gastropoda</taxon>
        <taxon>Heterobranchia</taxon>
        <taxon>Euthyneura</taxon>
        <taxon>Panpulmonata</taxon>
        <taxon>Sacoglossa</taxon>
        <taxon>Placobranchoidea</taxon>
        <taxon>Plakobranchidae</taxon>
        <taxon>Elysia</taxon>
    </lineage>
</organism>
<protein>
    <recommendedName>
        <fullName evidence="4">Secreted protein</fullName>
    </recommendedName>
</protein>
<evidence type="ECO:0000313" key="2">
    <source>
        <dbReference type="EMBL" id="GFR95817.1"/>
    </source>
</evidence>
<feature type="chain" id="PRO_5043315753" description="Secreted protein" evidence="1">
    <location>
        <begin position="23"/>
        <end position="102"/>
    </location>
</feature>
<dbReference type="Proteomes" id="UP000762676">
    <property type="component" value="Unassembled WGS sequence"/>
</dbReference>
<accession>A0AAV4HCC7</accession>
<evidence type="ECO:0000313" key="3">
    <source>
        <dbReference type="Proteomes" id="UP000762676"/>
    </source>
</evidence>
<evidence type="ECO:0000256" key="1">
    <source>
        <dbReference type="SAM" id="SignalP"/>
    </source>
</evidence>
<feature type="signal peptide" evidence="1">
    <location>
        <begin position="1"/>
        <end position="22"/>
    </location>
</feature>
<dbReference type="AlphaFoldDB" id="A0AAV4HCC7"/>
<dbReference type="EMBL" id="BMAT01008952">
    <property type="protein sequence ID" value="GFR95817.1"/>
    <property type="molecule type" value="Genomic_DNA"/>
</dbReference>
<evidence type="ECO:0008006" key="4">
    <source>
        <dbReference type="Google" id="ProtNLM"/>
    </source>
</evidence>
<gene>
    <name evidence="2" type="ORF">ElyMa_004438000</name>
</gene>
<name>A0AAV4HCC7_9GAST</name>
<sequence>MRNLLVLKETALLMLLLASSSSTTLNPRFQRNSQEDKLVVTFGVLTEIVFSGNVIDNALNKDSSQRSLQGAAHNPHILQRFNGAISRLLVIFCDDLPTRIHA</sequence>
<keyword evidence="3" id="KW-1185">Reference proteome</keyword>